<gene>
    <name evidence="9" type="ORF">COU35_03565</name>
</gene>
<evidence type="ECO:0000256" key="3">
    <source>
        <dbReference type="ARBA" id="ARBA00007931"/>
    </source>
</evidence>
<dbReference type="Proteomes" id="UP000230154">
    <property type="component" value="Unassembled WGS sequence"/>
</dbReference>
<dbReference type="GO" id="GO:0006508">
    <property type="term" value="P:proteolysis"/>
    <property type="evidence" value="ECO:0007669"/>
    <property type="project" value="InterPro"/>
</dbReference>
<feature type="transmembrane region" description="Helical" evidence="7">
    <location>
        <begin position="12"/>
        <end position="32"/>
    </location>
</feature>
<evidence type="ECO:0000256" key="2">
    <source>
        <dbReference type="ARBA" id="ARBA00004141"/>
    </source>
</evidence>
<sequence>IMRVMPIGDITLFLSIIVYTNILLGVFNLIPIPPLDGSKLLFALLPPSATNVRVALERYGIWILFAIIFLFPGVYRALVLPAMEMLYALFTGGVGGLF</sequence>
<dbReference type="PANTHER" id="PTHR35864">
    <property type="entry name" value="ZINC METALLOPROTEASE MJ0611-RELATED"/>
    <property type="match status" value="1"/>
</dbReference>
<reference evidence="10" key="1">
    <citation type="submission" date="2017-09" db="EMBL/GenBank/DDBJ databases">
        <title>Depth-based differentiation of microbial function through sediment-hosted aquifers and enrichment of novel symbionts in the deep terrestrial subsurface.</title>
        <authorList>
            <person name="Probst A.J."/>
            <person name="Ladd B."/>
            <person name="Jarett J.K."/>
            <person name="Geller-Mcgrath D.E."/>
            <person name="Sieber C.M.K."/>
            <person name="Emerson J.B."/>
            <person name="Anantharaman K."/>
            <person name="Thomas B.C."/>
            <person name="Malmstrom R."/>
            <person name="Stieglmeier M."/>
            <person name="Klingl A."/>
            <person name="Woyke T."/>
            <person name="Ryan C.M."/>
            <person name="Banfield J.F."/>
        </authorList>
    </citation>
    <scope>NUCLEOTIDE SEQUENCE [LARGE SCALE GENOMIC DNA]</scope>
</reference>
<keyword evidence="5 7" id="KW-1133">Transmembrane helix</keyword>
<comment type="similarity">
    <text evidence="3">Belongs to the peptidase M50B family.</text>
</comment>
<dbReference type="EMBL" id="PFCB01000025">
    <property type="protein sequence ID" value="PIR74240.1"/>
    <property type="molecule type" value="Genomic_DNA"/>
</dbReference>
<evidence type="ECO:0000313" key="10">
    <source>
        <dbReference type="Proteomes" id="UP000230154"/>
    </source>
</evidence>
<keyword evidence="6 7" id="KW-0472">Membrane</keyword>
<dbReference type="GO" id="GO:0016020">
    <property type="term" value="C:membrane"/>
    <property type="evidence" value="ECO:0007669"/>
    <property type="project" value="UniProtKB-SubCell"/>
</dbReference>
<dbReference type="PANTHER" id="PTHR35864:SF1">
    <property type="entry name" value="ZINC METALLOPROTEASE YWHC-RELATED"/>
    <property type="match status" value="1"/>
</dbReference>
<comment type="subcellular location">
    <subcellularLocation>
        <location evidence="2">Membrane</location>
        <topology evidence="2">Multi-pass membrane protein</topology>
    </subcellularLocation>
</comment>
<evidence type="ECO:0000256" key="1">
    <source>
        <dbReference type="ARBA" id="ARBA00001947"/>
    </source>
</evidence>
<evidence type="ECO:0000259" key="8">
    <source>
        <dbReference type="Pfam" id="PF02163"/>
    </source>
</evidence>
<proteinExistence type="inferred from homology"/>
<feature type="domain" description="Peptidase M50" evidence="8">
    <location>
        <begin position="10"/>
        <end position="65"/>
    </location>
</feature>
<feature type="non-terminal residue" evidence="9">
    <location>
        <position position="1"/>
    </location>
</feature>
<evidence type="ECO:0000256" key="5">
    <source>
        <dbReference type="ARBA" id="ARBA00022989"/>
    </source>
</evidence>
<comment type="caution">
    <text evidence="9">The sequence shown here is derived from an EMBL/GenBank/DDBJ whole genome shotgun (WGS) entry which is preliminary data.</text>
</comment>
<dbReference type="InterPro" id="IPR008915">
    <property type="entry name" value="Peptidase_M50"/>
</dbReference>
<evidence type="ECO:0000313" key="9">
    <source>
        <dbReference type="EMBL" id="PIR74240.1"/>
    </source>
</evidence>
<feature type="transmembrane region" description="Helical" evidence="7">
    <location>
        <begin position="59"/>
        <end position="78"/>
    </location>
</feature>
<comment type="cofactor">
    <cofactor evidence="1">
        <name>Zn(2+)</name>
        <dbReference type="ChEBI" id="CHEBI:29105"/>
    </cofactor>
</comment>
<evidence type="ECO:0000256" key="6">
    <source>
        <dbReference type="ARBA" id="ARBA00023136"/>
    </source>
</evidence>
<evidence type="ECO:0000256" key="7">
    <source>
        <dbReference type="SAM" id="Phobius"/>
    </source>
</evidence>
<keyword evidence="4 7" id="KW-0812">Transmembrane</keyword>
<dbReference type="AlphaFoldDB" id="A0A2H0TQ04"/>
<name>A0A2H0TQ04_9BACT</name>
<protein>
    <recommendedName>
        <fullName evidence="8">Peptidase M50 domain-containing protein</fullName>
    </recommendedName>
</protein>
<organism evidence="9 10">
    <name type="scientific">Candidatus Magasanikbacteria bacterium CG10_big_fil_rev_8_21_14_0_10_47_10</name>
    <dbReference type="NCBI Taxonomy" id="1974652"/>
    <lineage>
        <taxon>Bacteria</taxon>
        <taxon>Candidatus Magasanikiibacteriota</taxon>
    </lineage>
</organism>
<accession>A0A2H0TQ04</accession>
<dbReference type="Pfam" id="PF02163">
    <property type="entry name" value="Peptidase_M50"/>
    <property type="match status" value="1"/>
</dbReference>
<dbReference type="InterPro" id="IPR052348">
    <property type="entry name" value="Metallopeptidase_M50B"/>
</dbReference>
<evidence type="ECO:0000256" key="4">
    <source>
        <dbReference type="ARBA" id="ARBA00022692"/>
    </source>
</evidence>